<evidence type="ECO:0000256" key="10">
    <source>
        <dbReference type="ARBA" id="ARBA00023125"/>
    </source>
</evidence>
<dbReference type="GO" id="GO:0003677">
    <property type="term" value="F:DNA binding"/>
    <property type="evidence" value="ECO:0007669"/>
    <property type="project" value="UniProtKB-KW"/>
</dbReference>
<dbReference type="Gene3D" id="3.40.50.300">
    <property type="entry name" value="P-loop containing nucleotide triphosphate hydrolases"/>
    <property type="match status" value="2"/>
</dbReference>
<dbReference type="AlphaFoldDB" id="A0A0R2K3P6"/>
<dbReference type="Pfam" id="PF11867">
    <property type="entry name" value="T1RH-like_C"/>
    <property type="match status" value="1"/>
</dbReference>
<dbReference type="GO" id="GO:0009307">
    <property type="term" value="P:DNA restriction-modification system"/>
    <property type="evidence" value="ECO:0007669"/>
    <property type="project" value="UniProtKB-KW"/>
</dbReference>
<comment type="catalytic activity">
    <reaction evidence="1 11">
        <text>Endonucleolytic cleavage of DNA to give random double-stranded fragments with terminal 5'-phosphates, ATP is simultaneously hydrolyzed.</text>
        <dbReference type="EC" id="3.1.21.3"/>
    </reaction>
</comment>
<evidence type="ECO:0000256" key="1">
    <source>
        <dbReference type="ARBA" id="ARBA00000851"/>
    </source>
</evidence>
<dbReference type="GO" id="GO:0009035">
    <property type="term" value="F:type I site-specific deoxyribonuclease activity"/>
    <property type="evidence" value="ECO:0007669"/>
    <property type="project" value="UniProtKB-EC"/>
</dbReference>
<evidence type="ECO:0000256" key="9">
    <source>
        <dbReference type="ARBA" id="ARBA00022840"/>
    </source>
</evidence>
<evidence type="ECO:0000256" key="7">
    <source>
        <dbReference type="ARBA" id="ARBA00022759"/>
    </source>
</evidence>
<dbReference type="RefSeq" id="WP_010495220.1">
    <property type="nucleotide sequence ID" value="NZ_JQBK01000033.1"/>
</dbReference>
<evidence type="ECO:0000256" key="4">
    <source>
        <dbReference type="ARBA" id="ARBA00022722"/>
    </source>
</evidence>
<dbReference type="EMBL" id="JQBK01000033">
    <property type="protein sequence ID" value="KRN84240.1"/>
    <property type="molecule type" value="Genomic_DNA"/>
</dbReference>
<evidence type="ECO:0000313" key="14">
    <source>
        <dbReference type="Proteomes" id="UP000051491"/>
    </source>
</evidence>
<keyword evidence="6 11" id="KW-0680">Restriction system</keyword>
<evidence type="ECO:0000256" key="8">
    <source>
        <dbReference type="ARBA" id="ARBA00022801"/>
    </source>
</evidence>
<reference evidence="13 14" key="1">
    <citation type="journal article" date="2015" name="Genome Announc.">
        <title>Expanding the biotechnology potential of lactobacilli through comparative genomics of 213 strains and associated genera.</title>
        <authorList>
            <person name="Sun Z."/>
            <person name="Harris H.M."/>
            <person name="McCann A."/>
            <person name="Guo C."/>
            <person name="Argimon S."/>
            <person name="Zhang W."/>
            <person name="Yang X."/>
            <person name="Jeffery I.B."/>
            <person name="Cooney J.C."/>
            <person name="Kagawa T.F."/>
            <person name="Liu W."/>
            <person name="Song Y."/>
            <person name="Salvetti E."/>
            <person name="Wrobel A."/>
            <person name="Rasinkangas P."/>
            <person name="Parkhill J."/>
            <person name="Rea M.C."/>
            <person name="O'Sullivan O."/>
            <person name="Ritari J."/>
            <person name="Douillard F.P."/>
            <person name="Paul Ross R."/>
            <person name="Yang R."/>
            <person name="Briner A.E."/>
            <person name="Felis G.E."/>
            <person name="de Vos W.M."/>
            <person name="Barrangou R."/>
            <person name="Klaenhammer T.R."/>
            <person name="Caufield P.W."/>
            <person name="Cui Y."/>
            <person name="Zhang H."/>
            <person name="O'Toole P.W."/>
        </authorList>
    </citation>
    <scope>NUCLEOTIDE SEQUENCE [LARGE SCALE GENOMIC DNA]</scope>
    <source>
        <strain evidence="13 14">DSM 15353</strain>
    </source>
</reference>
<evidence type="ECO:0000313" key="13">
    <source>
        <dbReference type="EMBL" id="KRN84240.1"/>
    </source>
</evidence>
<dbReference type="OrthoDB" id="9758243at2"/>
<dbReference type="PANTHER" id="PTHR30195">
    <property type="entry name" value="TYPE I SITE-SPECIFIC DEOXYRIBONUCLEASE PROTEIN SUBUNIT M AND R"/>
    <property type="match status" value="1"/>
</dbReference>
<organism evidence="13 14">
    <name type="scientific">Ligilactobacillus acidipiscis</name>
    <dbReference type="NCBI Taxonomy" id="89059"/>
    <lineage>
        <taxon>Bacteria</taxon>
        <taxon>Bacillati</taxon>
        <taxon>Bacillota</taxon>
        <taxon>Bacilli</taxon>
        <taxon>Lactobacillales</taxon>
        <taxon>Lactobacillaceae</taxon>
        <taxon>Ligilactobacillus</taxon>
    </lineage>
</organism>
<dbReference type="InterPro" id="IPR040980">
    <property type="entry name" value="SWI2_SNF2"/>
</dbReference>
<comment type="subunit">
    <text evidence="3 11">The type I restriction/modification system is composed of three polypeptides R, M and S.</text>
</comment>
<dbReference type="EC" id="3.1.21.3" evidence="11"/>
<dbReference type="Pfam" id="PF22679">
    <property type="entry name" value="T1R_D3-like"/>
    <property type="match status" value="1"/>
</dbReference>
<feature type="domain" description="Helicase ATP-binding" evidence="12">
    <location>
        <begin position="291"/>
        <end position="471"/>
    </location>
</feature>
<dbReference type="InterPro" id="IPR007409">
    <property type="entry name" value="Restrct_endonuc_type1_HsdR_N"/>
</dbReference>
<dbReference type="Pfam" id="PF18766">
    <property type="entry name" value="SWI2_SNF2"/>
    <property type="match status" value="1"/>
</dbReference>
<gene>
    <name evidence="13" type="ORF">IV43_GL001266</name>
</gene>
<dbReference type="CDD" id="cd22332">
    <property type="entry name" value="HsdR_N"/>
    <property type="match status" value="1"/>
</dbReference>
<protein>
    <recommendedName>
        <fullName evidence="11">Type I restriction enzyme endonuclease subunit</fullName>
        <shortName evidence="11">R protein</shortName>
        <ecNumber evidence="11">3.1.21.3</ecNumber>
    </recommendedName>
    <alternativeName>
        <fullName evidence="11">Type-1 restriction enzyme R protein</fullName>
    </alternativeName>
</protein>
<keyword evidence="8 11" id="KW-0378">Hydrolase</keyword>
<keyword evidence="4" id="KW-0540">Nuclease</keyword>
<comment type="caution">
    <text evidence="13">The sequence shown here is derived from an EMBL/GenBank/DDBJ whole genome shotgun (WGS) entry which is preliminary data.</text>
</comment>
<dbReference type="InterPro" id="IPR055180">
    <property type="entry name" value="HsdR_RecA-like_helicase_dom_2"/>
</dbReference>
<sequence>MSRNSYITEQDVENMALDSLEKIGYRIYKSDSYTRPNNLIDAMRNSDYNNVFLAGKLEYALRKINPGYELDIYKEAVRQFERLADNPDMMIDNHRLHQLIIGGAKVKTLDKGEPRTITLYPIDFNKVDNNEFIATNQFTVRQNEKERRPDVTLFVNGLPLVTFEFKDSANENVGIQQAFSQLQTYKSEISNYMEYNEILVISDGINARAGSLTAGMDRFMRWRAPKNIQEEPGTLQLEILIKYMLNPKDLLNIIENFVIFETNADQTVKILTAYHQYYMVNKALKSAEHTLNDPDDKRIGVVWHTTGSGKSLSMVFFSGMAARKLGNPTILVINDRNDLDDQLFGTFASAHEYLQQDPSHAETSEDVREYMSRNSGGIVFSTIQKFSPNFDNGEEEMPVLTKRSNLIVMADEAHRTQYGMAAKLSENGIRYGFAKYLRDALPNASFVGFTGTPIDKEDKSTTAVFGNYIDVYDITQAVNDNATVRIYYESHVFPLKLKESAKEKYQQLIEEAGLDDDPSLPENERRNRKYTQLEALAGARPRLESIAKHFVHHFESRQAEQFGKSMVVEMSRKNAVKLYNEIIKIRPDWGNDDLHKGKMKIIMTSNASDGPEMSKHHTSKADRLVLQKRMKDNDDELQIVIVIDMWLTGFDVPAMNTMYIDKPMKGHNLIQAIARVNRVFKNKDSGLIVDYIGIAEALKTALNHYSKDDQDQVGINIHEALSLLKEKYQIITEDCLFGIDYSGFNSDNKSVRIKTVTKIANELLADSEEKQRNFYDNVTQIQKIFALVSTQEEAQDFAPEIAFFKAVKVFIAKLKANPGGDEGTQAIDDSEVNYRMSQLLDQSIISEPDVDIYRDLGLERPALDLISDKFLQQVGEMQEKDVAIVLLEKLLKGKVKAMQKTNIVKSRKFQEMLEESIEKYNKRGITSELVIRKLIEMAKEINAEQEKGKDLGLSKEEIAFYDALADHDKAIKELGEEKLHLIAAELVKLVRKEAGVDWERRKNVQASMRIAVKHLLRKYGYPPDIAPQAVTTVVEQAEKMALNES</sequence>
<keyword evidence="5 11" id="KW-0547">Nucleotide-binding</keyword>
<dbReference type="PATRIC" id="fig|89059.3.peg.1365"/>
<dbReference type="Proteomes" id="UP000051491">
    <property type="component" value="Unassembled WGS sequence"/>
</dbReference>
<dbReference type="CDD" id="cd18030">
    <property type="entry name" value="DEXHc_RE_I_HsdR"/>
    <property type="match status" value="1"/>
</dbReference>
<dbReference type="CDD" id="cd18800">
    <property type="entry name" value="SF2_C_EcoR124I-like"/>
    <property type="match status" value="1"/>
</dbReference>
<comment type="function">
    <text evidence="11">Subunit R is required for both nuclease and ATPase activities, but not for modification.</text>
</comment>
<evidence type="ECO:0000256" key="3">
    <source>
        <dbReference type="ARBA" id="ARBA00011296"/>
    </source>
</evidence>
<dbReference type="STRING" id="89059.LAC1533_0219"/>
<keyword evidence="10 11" id="KW-0238">DNA-binding</keyword>
<dbReference type="PROSITE" id="PS51192">
    <property type="entry name" value="HELICASE_ATP_BIND_1"/>
    <property type="match status" value="1"/>
</dbReference>
<dbReference type="SMART" id="SM00487">
    <property type="entry name" value="DEXDc"/>
    <property type="match status" value="1"/>
</dbReference>
<evidence type="ECO:0000256" key="11">
    <source>
        <dbReference type="RuleBase" id="RU364115"/>
    </source>
</evidence>
<dbReference type="InterPro" id="IPR027417">
    <property type="entry name" value="P-loop_NTPase"/>
</dbReference>
<evidence type="ECO:0000259" key="12">
    <source>
        <dbReference type="PROSITE" id="PS51192"/>
    </source>
</evidence>
<dbReference type="InterPro" id="IPR021810">
    <property type="entry name" value="T1RH-like_C"/>
</dbReference>
<dbReference type="InterPro" id="IPR014001">
    <property type="entry name" value="Helicase_ATP-bd"/>
</dbReference>
<dbReference type="InterPro" id="IPR051268">
    <property type="entry name" value="Type-I_R_enzyme_R_subunit"/>
</dbReference>
<dbReference type="GO" id="GO:0005524">
    <property type="term" value="F:ATP binding"/>
    <property type="evidence" value="ECO:0007669"/>
    <property type="project" value="UniProtKB-KW"/>
</dbReference>
<dbReference type="NCBIfam" id="TIGR00348">
    <property type="entry name" value="hsdR"/>
    <property type="match status" value="1"/>
</dbReference>
<comment type="similarity">
    <text evidence="2 11">Belongs to the HsdR family.</text>
</comment>
<keyword evidence="9 11" id="KW-0067">ATP-binding</keyword>
<dbReference type="Gene3D" id="3.90.1570.50">
    <property type="match status" value="1"/>
</dbReference>
<proteinExistence type="inferred from homology"/>
<evidence type="ECO:0000256" key="5">
    <source>
        <dbReference type="ARBA" id="ARBA00022741"/>
    </source>
</evidence>
<dbReference type="PANTHER" id="PTHR30195:SF15">
    <property type="entry name" value="TYPE I RESTRICTION ENZYME HINDI ENDONUCLEASE SUBUNIT"/>
    <property type="match status" value="1"/>
</dbReference>
<name>A0A0R2K3P6_9LACO</name>
<dbReference type="SUPFAM" id="SSF52540">
    <property type="entry name" value="P-loop containing nucleoside triphosphate hydrolases"/>
    <property type="match status" value="2"/>
</dbReference>
<dbReference type="InterPro" id="IPR004473">
    <property type="entry name" value="Restrct_endonuc_typeI_HsdR"/>
</dbReference>
<accession>A0A0R2K3P6</accession>
<evidence type="ECO:0000256" key="2">
    <source>
        <dbReference type="ARBA" id="ARBA00008598"/>
    </source>
</evidence>
<keyword evidence="7" id="KW-0255">Endonuclease</keyword>
<dbReference type="Pfam" id="PF04313">
    <property type="entry name" value="HSDR_N"/>
    <property type="match status" value="1"/>
</dbReference>
<evidence type="ECO:0000256" key="6">
    <source>
        <dbReference type="ARBA" id="ARBA00022747"/>
    </source>
</evidence>